<dbReference type="Proteomes" id="UP000614580">
    <property type="component" value="Unassembled WGS sequence"/>
</dbReference>
<organism evidence="1 2">
    <name type="scientific">Candidatus Argoarchaeum ethanivorans</name>
    <dbReference type="NCBI Taxonomy" id="2608793"/>
    <lineage>
        <taxon>Archaea</taxon>
        <taxon>Methanobacteriati</taxon>
        <taxon>Methanobacteriota</taxon>
        <taxon>Stenosarchaea group</taxon>
        <taxon>Methanomicrobia</taxon>
        <taxon>Methanosarcinales</taxon>
        <taxon>Methanosarcinales incertae sedis</taxon>
        <taxon>GOM Arc I cluster</taxon>
        <taxon>Candidatus Argoarchaeum</taxon>
    </lineage>
</organism>
<evidence type="ECO:0000313" key="2">
    <source>
        <dbReference type="Proteomes" id="UP000614580"/>
    </source>
</evidence>
<dbReference type="AlphaFoldDB" id="A0A812A0U6"/>
<accession>A0A812A0U6</accession>
<protein>
    <submittedName>
        <fullName evidence="1">Uncharacterized protein</fullName>
    </submittedName>
</protein>
<sequence>MQKKDTLVGKESVRNEQKVINIVTTHVYRNTIKRLRLYSKLYTILPYDLVKSTA</sequence>
<gene>
    <name evidence="1" type="ORF">DNFNHJIP_00406</name>
</gene>
<reference evidence="1" key="1">
    <citation type="submission" date="2020-12" db="EMBL/GenBank/DDBJ databases">
        <authorList>
            <person name="Hahn C.J."/>
            <person name="Laso-Perez R."/>
            <person name="Vulcano F."/>
            <person name="Vaziourakis K.-M."/>
            <person name="Stokke R."/>
            <person name="Steen I.H."/>
            <person name="Teske A."/>
            <person name="Boetius A."/>
            <person name="Liebeke M."/>
            <person name="Amann R."/>
            <person name="Knittel K."/>
        </authorList>
    </citation>
    <scope>NUCLEOTIDE SEQUENCE</scope>
    <source>
        <strain evidence="1">Gfbio:c6db26ca-90af-429b-aeed-0e3e8aed0b5e:GoM-Arc1_AMV-AAA_792_C10</strain>
    </source>
</reference>
<dbReference type="EMBL" id="CAJHZY010000039">
    <property type="protein sequence ID" value="CAD7767001.1"/>
    <property type="molecule type" value="Genomic_DNA"/>
</dbReference>
<proteinExistence type="predicted"/>
<evidence type="ECO:0000313" key="1">
    <source>
        <dbReference type="EMBL" id="CAD7767001.1"/>
    </source>
</evidence>
<comment type="caution">
    <text evidence="1">The sequence shown here is derived from an EMBL/GenBank/DDBJ whole genome shotgun (WGS) entry which is preliminary data.</text>
</comment>
<name>A0A812A0U6_9EURY</name>